<dbReference type="OrthoDB" id="9808687at2"/>
<keyword evidence="1" id="KW-0808">Transferase</keyword>
<name>A0A507ZMI7_9FLAO</name>
<dbReference type="Gene3D" id="3.40.630.30">
    <property type="match status" value="1"/>
</dbReference>
<dbReference type="GO" id="GO:0016740">
    <property type="term" value="F:transferase activity"/>
    <property type="evidence" value="ECO:0007669"/>
    <property type="project" value="UniProtKB-KW"/>
</dbReference>
<reference evidence="1 2" key="1">
    <citation type="submission" date="2019-06" db="EMBL/GenBank/DDBJ databases">
        <title>Flavibacter putida gen. nov., sp. nov., a novel marine bacterium of the family Flavobacteriaceae isolated from coastal seawater.</title>
        <authorList>
            <person name="Feng X."/>
        </authorList>
    </citation>
    <scope>NUCLEOTIDE SEQUENCE [LARGE SCALE GENOMIC DNA]</scope>
    <source>
        <strain evidence="1 2">PLHSN227</strain>
    </source>
</reference>
<protein>
    <submittedName>
        <fullName evidence="1">GNAT family N-acetyltransferase</fullName>
    </submittedName>
</protein>
<dbReference type="AlphaFoldDB" id="A0A507ZMI7"/>
<evidence type="ECO:0000313" key="1">
    <source>
        <dbReference type="EMBL" id="TQD38926.1"/>
    </source>
</evidence>
<gene>
    <name evidence="1" type="ORF">FKR84_07480</name>
</gene>
<keyword evidence="2" id="KW-1185">Reference proteome</keyword>
<dbReference type="SUPFAM" id="SSF55729">
    <property type="entry name" value="Acyl-CoA N-acyltransferases (Nat)"/>
    <property type="match status" value="1"/>
</dbReference>
<accession>A0A507ZMI7</accession>
<sequence length="290" mass="33576">MEYHQDRFTDFSLMVYEKKKLLAVLPANRVGDKLFSHRGLTYGGLVLSQKIKFDKVLSAFQQVLAFLHSENIKNLQIKAIPKIYQTYPSDEMDYLLFLLEAKLVRCDLSSSLALENKLKIQANRTQGSKKAQKQALTIKKETNFELFWEEILVPNLKKNHNAKPVHSVEEINKLAQLFPKSIHQYNVYQAERIVAGATLFETENVAHVQYISANADKQKLGSLDFLFQYLIEEKYAHKKYFDFGTSNENQGKNLNKGLQYWKECFGARAVAQNFYEVSTNAYHKLDEVFI</sequence>
<comment type="caution">
    <text evidence="1">The sequence shown here is derived from an EMBL/GenBank/DDBJ whole genome shotgun (WGS) entry which is preliminary data.</text>
</comment>
<proteinExistence type="predicted"/>
<dbReference type="Proteomes" id="UP000317169">
    <property type="component" value="Unassembled WGS sequence"/>
</dbReference>
<evidence type="ECO:0000313" key="2">
    <source>
        <dbReference type="Proteomes" id="UP000317169"/>
    </source>
</evidence>
<organism evidence="1 2">
    <name type="scientific">Haloflavibacter putidus</name>
    <dbReference type="NCBI Taxonomy" id="2576776"/>
    <lineage>
        <taxon>Bacteria</taxon>
        <taxon>Pseudomonadati</taxon>
        <taxon>Bacteroidota</taxon>
        <taxon>Flavobacteriia</taxon>
        <taxon>Flavobacteriales</taxon>
        <taxon>Flavobacteriaceae</taxon>
        <taxon>Haloflavibacter</taxon>
    </lineage>
</organism>
<dbReference type="EMBL" id="VIAR01000006">
    <property type="protein sequence ID" value="TQD38926.1"/>
    <property type="molecule type" value="Genomic_DNA"/>
</dbReference>
<dbReference type="InterPro" id="IPR016181">
    <property type="entry name" value="Acyl_CoA_acyltransferase"/>
</dbReference>